<feature type="compositionally biased region" description="Polar residues" evidence="1">
    <location>
        <begin position="461"/>
        <end position="476"/>
    </location>
</feature>
<sequence length="628" mass="70050">MNHSQLADLLAKTMPHNPSSGFSNRTAHETATLSPRQKFQSHVRTLSDDGSLASRDTQSPRRSPEQLQPVSTLRVKKSESPPPRHPARPSPVHRHTESNLSTIRFEPDFVVEEREAWAKPSPLRIRKRPSNDIYLLQPPEENSPVRQPSKQKLKQFGPLPDTVDSDGRPKTRHGSDPSRSSLTLDNLNDNGEEEQRKKNSRFAEGSMNNRSTGVSSTWHEHGSILSGTESDNESTPRPSPQRSSIDIDEFKPPTVTPGTLKQRLFKIGTAFKPHEKATKAEAAPPTEKKKRGLRKSISMWNIGHKGDKVKTRGPLTDDQTLKAPMPTETAVHDPNVEVLNERKRRAEEAYAVQFGTKRRKSTGGQVVLPDLAATAPAPTDIPPLPVHRSLSKTPTGARRVRRPSAVYINTDSEVSDSHSDIDHQKRPSLRELEKENQQLRAMLKQQQNQSQPRPSDALVTRTVSTSASAHQLANSEKTQDATSRKTSGTRNFSKPVVKDVPPLPLVPDRVALRTLSNTRNQPKNNNSNNVQKPSTTITVEPNNDDAPIALDVKKRPRAPSAGAAGFLRPVSMILEEDEDAGENKTPTPSPRRRMLEPSSIEKRKVRDQVAVQMKGIRREQWEWPDDVF</sequence>
<feature type="compositionally biased region" description="Polar residues" evidence="1">
    <location>
        <begin position="177"/>
        <end position="189"/>
    </location>
</feature>
<keyword evidence="3" id="KW-1185">Reference proteome</keyword>
<feature type="compositionally biased region" description="Polar residues" evidence="1">
    <location>
        <begin position="16"/>
        <end position="44"/>
    </location>
</feature>
<feature type="compositionally biased region" description="Basic and acidic residues" evidence="1">
    <location>
        <begin position="415"/>
        <end position="428"/>
    </location>
</feature>
<protein>
    <submittedName>
        <fullName evidence="2">Uncharacterized protein</fullName>
    </submittedName>
</protein>
<accession>A0AAN6IFA9</accession>
<comment type="caution">
    <text evidence="2">The sequence shown here is derived from an EMBL/GenBank/DDBJ whole genome shotgun (WGS) entry which is preliminary data.</text>
</comment>
<feature type="compositionally biased region" description="Polar residues" evidence="1">
    <location>
        <begin position="206"/>
        <end position="217"/>
    </location>
</feature>
<reference evidence="2" key="1">
    <citation type="journal article" date="2022" name="bioRxiv">
        <title>Deciphering the potential niche of two novel black yeast fungi from a biological soil crust based on their genomes, phenotypes, and melanin regulation.</title>
        <authorList>
            <consortium name="DOE Joint Genome Institute"/>
            <person name="Carr E.C."/>
            <person name="Barton Q."/>
            <person name="Grambo S."/>
            <person name="Sullivan M."/>
            <person name="Renfro C.M."/>
            <person name="Kuo A."/>
            <person name="Pangilinan J."/>
            <person name="Lipzen A."/>
            <person name="Keymanesh K."/>
            <person name="Savage E."/>
            <person name="Barry K."/>
            <person name="Grigoriev I.V."/>
            <person name="Riekhof W.R."/>
            <person name="Harris S.S."/>
        </authorList>
    </citation>
    <scope>NUCLEOTIDE SEQUENCE</scope>
    <source>
        <strain evidence="2">JF 03-4F</strain>
    </source>
</reference>
<feature type="region of interest" description="Disordered" evidence="1">
    <location>
        <begin position="442"/>
        <end position="503"/>
    </location>
</feature>
<feature type="region of interest" description="Disordered" evidence="1">
    <location>
        <begin position="1"/>
        <end position="342"/>
    </location>
</feature>
<evidence type="ECO:0000313" key="2">
    <source>
        <dbReference type="EMBL" id="KAI1615428.1"/>
    </source>
</evidence>
<feature type="region of interest" description="Disordered" evidence="1">
    <location>
        <begin position="355"/>
        <end position="428"/>
    </location>
</feature>
<dbReference type="AlphaFoldDB" id="A0AAN6IFA9"/>
<name>A0AAN6IFA9_9EURO</name>
<evidence type="ECO:0000256" key="1">
    <source>
        <dbReference type="SAM" id="MobiDB-lite"/>
    </source>
</evidence>
<proteinExistence type="predicted"/>
<feature type="compositionally biased region" description="Polar residues" evidence="1">
    <location>
        <begin position="225"/>
        <end position="244"/>
    </location>
</feature>
<dbReference type="Proteomes" id="UP001203852">
    <property type="component" value="Unassembled WGS sequence"/>
</dbReference>
<feature type="region of interest" description="Disordered" evidence="1">
    <location>
        <begin position="574"/>
        <end position="607"/>
    </location>
</feature>
<feature type="region of interest" description="Disordered" evidence="1">
    <location>
        <begin position="515"/>
        <end position="544"/>
    </location>
</feature>
<dbReference type="EMBL" id="MU404352">
    <property type="protein sequence ID" value="KAI1615428.1"/>
    <property type="molecule type" value="Genomic_DNA"/>
</dbReference>
<feature type="compositionally biased region" description="Basic and acidic residues" evidence="1">
    <location>
        <begin position="105"/>
        <end position="117"/>
    </location>
</feature>
<feature type="compositionally biased region" description="Basic and acidic residues" evidence="1">
    <location>
        <begin position="330"/>
        <end position="342"/>
    </location>
</feature>
<organism evidence="2 3">
    <name type="scientific">Exophiala viscosa</name>
    <dbReference type="NCBI Taxonomy" id="2486360"/>
    <lineage>
        <taxon>Eukaryota</taxon>
        <taxon>Fungi</taxon>
        <taxon>Dikarya</taxon>
        <taxon>Ascomycota</taxon>
        <taxon>Pezizomycotina</taxon>
        <taxon>Eurotiomycetes</taxon>
        <taxon>Chaetothyriomycetidae</taxon>
        <taxon>Chaetothyriales</taxon>
        <taxon>Herpotrichiellaceae</taxon>
        <taxon>Exophiala</taxon>
    </lineage>
</organism>
<gene>
    <name evidence="2" type="ORF">EDD36DRAFT_189003</name>
</gene>
<feature type="compositionally biased region" description="Basic and acidic residues" evidence="1">
    <location>
        <begin position="165"/>
        <end position="176"/>
    </location>
</feature>
<evidence type="ECO:0000313" key="3">
    <source>
        <dbReference type="Proteomes" id="UP001203852"/>
    </source>
</evidence>
<feature type="compositionally biased region" description="Basic and acidic residues" evidence="1">
    <location>
        <begin position="593"/>
        <end position="607"/>
    </location>
</feature>
<feature type="compositionally biased region" description="Polar residues" evidence="1">
    <location>
        <begin position="444"/>
        <end position="453"/>
    </location>
</feature>
<feature type="compositionally biased region" description="Low complexity" evidence="1">
    <location>
        <begin position="368"/>
        <end position="378"/>
    </location>
</feature>
<feature type="compositionally biased region" description="Low complexity" evidence="1">
    <location>
        <begin position="517"/>
        <end position="535"/>
    </location>
</feature>